<sequence length="723" mass="81741">MKQFAFSIPKLIRNLGRMYPHPWLAVVFLCLACAELIALAVHENSFWNNPTLGWFEKLSLIVLSILTWVSVSWILWWITGLTLSPRITSGHRRLLLPLLVICCGLLLLLFSSSWVFYWRTGSFLDVESLQFGFSNLIMMGHYLWQAERVPLLVSSVACLLVACLIVSAFRRLYRSSATESAAWSSTKIGKRCLILTIELAVVLIFVSSMGKNAAIRTGLWWQHAGPGCDYEVKTRLNPLLTFTSQAALTLFSSEPVQGEIAAEDQGPERSTPYVVNEAQQNSPERLSVIYIAIEALRSDVVYLEHQGKEVMPHLNRLARSGLNFTNSYAQSTHSDYADPCLFSSLYPLRSQIHHYYSHTDPWPKSMLYDVLKQHDYATAIYSSQNESWGHMDAFLESPRLDVMFDSRSYDGPTLIAEKDQGFASYAQNSHVAGKLDDAITVEQALQWIGTQKESKTPFALCMNLQTSHFPYELPHDEPGPFQPGVIDFPASFLSYPREKVPVVRNAYFNALHYIDEQIGELVAYLEEQQLRDKTLIVIAGDQGEAFYENGHPTHAGIPYESSVRTALVMDCPGLLAAKEVNYLTQAIDIVPTICGLLDVPVHPCFQGIDVLAENRPPPEERCIFIHCESNIGKCEAVVTSAGWKLLHDRRMNATELFQLNVDPGEKTNVADRHPELTQKLSLLLQKWRRQQLLYYQNPSCYGFYYPPRTPKFSPEVKKLVSAE</sequence>
<organism evidence="4 5">
    <name type="scientific">Gimesia panareensis</name>
    <dbReference type="NCBI Taxonomy" id="2527978"/>
    <lineage>
        <taxon>Bacteria</taxon>
        <taxon>Pseudomonadati</taxon>
        <taxon>Planctomycetota</taxon>
        <taxon>Planctomycetia</taxon>
        <taxon>Planctomycetales</taxon>
        <taxon>Planctomycetaceae</taxon>
        <taxon>Gimesia</taxon>
    </lineage>
</organism>
<evidence type="ECO:0000256" key="2">
    <source>
        <dbReference type="SAM" id="Phobius"/>
    </source>
</evidence>
<name>A0A517Q8R4_9PLAN</name>
<evidence type="ECO:0000313" key="4">
    <source>
        <dbReference type="EMBL" id="QDT28032.1"/>
    </source>
</evidence>
<feature type="transmembrane region" description="Helical" evidence="2">
    <location>
        <begin position="149"/>
        <end position="172"/>
    </location>
</feature>
<comment type="PTM">
    <text evidence="1">The conversion to 3-oxoalanine (also known as C-formylglycine, FGly), of a serine or cysteine residue in prokaryotes and of a cysteine residue in eukaryotes, is critical for catalytic activity.</text>
</comment>
<evidence type="ECO:0000313" key="5">
    <source>
        <dbReference type="Proteomes" id="UP000315647"/>
    </source>
</evidence>
<dbReference type="PANTHER" id="PTHR43751:SF3">
    <property type="entry name" value="SULFATASE N-TERMINAL DOMAIN-CONTAINING PROTEIN"/>
    <property type="match status" value="1"/>
</dbReference>
<keyword evidence="2" id="KW-1133">Transmembrane helix</keyword>
<keyword evidence="2" id="KW-0812">Transmembrane</keyword>
<gene>
    <name evidence="4" type="primary">ltaS2</name>
    <name evidence="4" type="ORF">Enr10x_33710</name>
</gene>
<feature type="modified residue" description="3-oxoalanine (Ser)" evidence="1">
    <location>
        <position position="334"/>
    </location>
</feature>
<evidence type="ECO:0000256" key="1">
    <source>
        <dbReference type="PIRSR" id="PIRSR600917-52"/>
    </source>
</evidence>
<dbReference type="EMBL" id="CP037421">
    <property type="protein sequence ID" value="QDT28032.1"/>
    <property type="molecule type" value="Genomic_DNA"/>
</dbReference>
<keyword evidence="2" id="KW-0472">Membrane</keyword>
<feature type="transmembrane region" description="Helical" evidence="2">
    <location>
        <begin position="95"/>
        <end position="117"/>
    </location>
</feature>
<evidence type="ECO:0000259" key="3">
    <source>
        <dbReference type="Pfam" id="PF00884"/>
    </source>
</evidence>
<feature type="transmembrane region" description="Helical" evidence="2">
    <location>
        <begin position="21"/>
        <end position="41"/>
    </location>
</feature>
<dbReference type="InterPro" id="IPR017850">
    <property type="entry name" value="Alkaline_phosphatase_core_sf"/>
</dbReference>
<feature type="transmembrane region" description="Helical" evidence="2">
    <location>
        <begin position="192"/>
        <end position="210"/>
    </location>
</feature>
<dbReference type="PANTHER" id="PTHR43751">
    <property type="entry name" value="SULFATASE"/>
    <property type="match status" value="1"/>
</dbReference>
<feature type="domain" description="Sulfatase N-terminal" evidence="3">
    <location>
        <begin position="288"/>
        <end position="599"/>
    </location>
</feature>
<reference evidence="4 5" key="1">
    <citation type="submission" date="2019-03" db="EMBL/GenBank/DDBJ databases">
        <title>Deep-cultivation of Planctomycetes and their phenomic and genomic characterization uncovers novel biology.</title>
        <authorList>
            <person name="Wiegand S."/>
            <person name="Jogler M."/>
            <person name="Boedeker C."/>
            <person name="Pinto D."/>
            <person name="Vollmers J."/>
            <person name="Rivas-Marin E."/>
            <person name="Kohn T."/>
            <person name="Peeters S.H."/>
            <person name="Heuer A."/>
            <person name="Rast P."/>
            <person name="Oberbeckmann S."/>
            <person name="Bunk B."/>
            <person name="Jeske O."/>
            <person name="Meyerdierks A."/>
            <person name="Storesund J.E."/>
            <person name="Kallscheuer N."/>
            <person name="Luecker S."/>
            <person name="Lage O.M."/>
            <person name="Pohl T."/>
            <person name="Merkel B.J."/>
            <person name="Hornburger P."/>
            <person name="Mueller R.-W."/>
            <person name="Bruemmer F."/>
            <person name="Labrenz M."/>
            <person name="Spormann A.M."/>
            <person name="Op den Camp H."/>
            <person name="Overmann J."/>
            <person name="Amann R."/>
            <person name="Jetten M.S.M."/>
            <person name="Mascher T."/>
            <person name="Medema M.H."/>
            <person name="Devos D.P."/>
            <person name="Kaster A.-K."/>
            <person name="Ovreas L."/>
            <person name="Rohde M."/>
            <person name="Galperin M.Y."/>
            <person name="Jogler C."/>
        </authorList>
    </citation>
    <scope>NUCLEOTIDE SEQUENCE [LARGE SCALE GENOMIC DNA]</scope>
    <source>
        <strain evidence="4 5">Enr10</strain>
    </source>
</reference>
<dbReference type="Proteomes" id="UP000315647">
    <property type="component" value="Chromosome"/>
</dbReference>
<dbReference type="Gene3D" id="3.30.1120.10">
    <property type="match status" value="1"/>
</dbReference>
<protein>
    <submittedName>
        <fullName evidence="4">Lipoteichoic acid synthase 2</fullName>
    </submittedName>
</protein>
<feature type="transmembrane region" description="Helical" evidence="2">
    <location>
        <begin position="61"/>
        <end position="83"/>
    </location>
</feature>
<dbReference type="Gene3D" id="3.40.720.10">
    <property type="entry name" value="Alkaline Phosphatase, subunit A"/>
    <property type="match status" value="1"/>
</dbReference>
<dbReference type="SUPFAM" id="SSF53649">
    <property type="entry name" value="Alkaline phosphatase-like"/>
    <property type="match status" value="1"/>
</dbReference>
<proteinExistence type="predicted"/>
<accession>A0A517Q8R4</accession>
<dbReference type="AlphaFoldDB" id="A0A517Q8R4"/>
<dbReference type="InterPro" id="IPR052701">
    <property type="entry name" value="GAG_Ulvan_Degrading_Sulfatases"/>
</dbReference>
<dbReference type="CDD" id="cd16148">
    <property type="entry name" value="sulfatase_like"/>
    <property type="match status" value="1"/>
</dbReference>
<dbReference type="InterPro" id="IPR000917">
    <property type="entry name" value="Sulfatase_N"/>
</dbReference>
<keyword evidence="5" id="KW-1185">Reference proteome</keyword>
<dbReference type="Pfam" id="PF00884">
    <property type="entry name" value="Sulfatase"/>
    <property type="match status" value="1"/>
</dbReference>